<dbReference type="Proteomes" id="UP000244867">
    <property type="component" value="Unassembled WGS sequence"/>
</dbReference>
<reference evidence="2 3" key="1">
    <citation type="submission" date="2018-03" db="EMBL/GenBank/DDBJ databases">
        <authorList>
            <person name="Keele B.F."/>
        </authorList>
    </citation>
    <scope>NUCLEOTIDE SEQUENCE [LARGE SCALE GENOMIC DNA]</scope>
    <source>
        <strain evidence="2 3">IB-3</strain>
    </source>
</reference>
<dbReference type="PANTHER" id="PTHR47756:SF1">
    <property type="entry name" value="BLL0085 PROTEIN"/>
    <property type="match status" value="1"/>
</dbReference>
<dbReference type="Pfam" id="PF20239">
    <property type="entry name" value="DUF6596"/>
    <property type="match status" value="1"/>
</dbReference>
<evidence type="ECO:0000259" key="1">
    <source>
        <dbReference type="Pfam" id="PF20239"/>
    </source>
</evidence>
<gene>
    <name evidence="2" type="ORF">C7S10_04780</name>
</gene>
<name>A0A2R7Z2X7_9ACTN</name>
<proteinExistence type="predicted"/>
<dbReference type="AlphaFoldDB" id="A0A2R7Z2X7"/>
<sequence length="186" mass="20561">MAEAWGLSALLLIQHARSGARFADGELVLLRDQDRRRWDTAAISEGERLLERAAALRRAGPYQLQAAIAAVHATGPSWADTDWLQISLLYQELARHDRSPVIRLNQAIADAHVVGPADALTRLEALAEPLAGYHLFHAARAELLTQLGRDDEADAANRRALSLTTNDAERRLLTTRLHRRPLDDGS</sequence>
<feature type="domain" description="DUF6596" evidence="1">
    <location>
        <begin position="2"/>
        <end position="54"/>
    </location>
</feature>
<organism evidence="2 3">
    <name type="scientific">Nocardioides currus</name>
    <dbReference type="NCBI Taxonomy" id="2133958"/>
    <lineage>
        <taxon>Bacteria</taxon>
        <taxon>Bacillati</taxon>
        <taxon>Actinomycetota</taxon>
        <taxon>Actinomycetes</taxon>
        <taxon>Propionibacteriales</taxon>
        <taxon>Nocardioidaceae</taxon>
        <taxon>Nocardioides</taxon>
    </lineage>
</organism>
<dbReference type="InterPro" id="IPR046531">
    <property type="entry name" value="DUF6596"/>
</dbReference>
<evidence type="ECO:0000313" key="3">
    <source>
        <dbReference type="Proteomes" id="UP000244867"/>
    </source>
</evidence>
<accession>A0A2R7Z2X7</accession>
<dbReference type="RefSeq" id="WP_108343183.1">
    <property type="nucleotide sequence ID" value="NZ_PYXZ01000001.1"/>
</dbReference>
<comment type="caution">
    <text evidence="2">The sequence shown here is derived from an EMBL/GenBank/DDBJ whole genome shotgun (WGS) entry which is preliminary data.</text>
</comment>
<dbReference type="PANTHER" id="PTHR47756">
    <property type="entry name" value="BLL6612 PROTEIN-RELATED"/>
    <property type="match status" value="1"/>
</dbReference>
<dbReference type="OrthoDB" id="9780299at2"/>
<dbReference type="EMBL" id="PYXZ01000001">
    <property type="protein sequence ID" value="PUA82997.1"/>
    <property type="molecule type" value="Genomic_DNA"/>
</dbReference>
<keyword evidence="3" id="KW-1185">Reference proteome</keyword>
<protein>
    <recommendedName>
        <fullName evidence="1">DUF6596 domain-containing protein</fullName>
    </recommendedName>
</protein>
<evidence type="ECO:0000313" key="2">
    <source>
        <dbReference type="EMBL" id="PUA82997.1"/>
    </source>
</evidence>